<protein>
    <submittedName>
        <fullName evidence="1">Uncharacterized protein</fullName>
    </submittedName>
</protein>
<sequence>MVDGVYLYMRNRRWSRCFKSGRSGLSGGAQVDGSLAPPEEGVEKECSCKRLRNMRRGRNWVQAFPNPFSSMDF</sequence>
<evidence type="ECO:0000313" key="2">
    <source>
        <dbReference type="Proteomes" id="UP001206925"/>
    </source>
</evidence>
<gene>
    <name evidence="1" type="ORF">M8C21_001728</name>
</gene>
<dbReference type="EMBL" id="JAMZMK010007492">
    <property type="protein sequence ID" value="KAI7744600.1"/>
    <property type="molecule type" value="Genomic_DNA"/>
</dbReference>
<proteinExistence type="predicted"/>
<evidence type="ECO:0000313" key="1">
    <source>
        <dbReference type="EMBL" id="KAI7744600.1"/>
    </source>
</evidence>
<accession>A0AAD5CNX7</accession>
<name>A0AAD5CNX7_AMBAR</name>
<dbReference type="Proteomes" id="UP001206925">
    <property type="component" value="Unassembled WGS sequence"/>
</dbReference>
<organism evidence="1 2">
    <name type="scientific">Ambrosia artemisiifolia</name>
    <name type="common">Common ragweed</name>
    <dbReference type="NCBI Taxonomy" id="4212"/>
    <lineage>
        <taxon>Eukaryota</taxon>
        <taxon>Viridiplantae</taxon>
        <taxon>Streptophyta</taxon>
        <taxon>Embryophyta</taxon>
        <taxon>Tracheophyta</taxon>
        <taxon>Spermatophyta</taxon>
        <taxon>Magnoliopsida</taxon>
        <taxon>eudicotyledons</taxon>
        <taxon>Gunneridae</taxon>
        <taxon>Pentapetalae</taxon>
        <taxon>asterids</taxon>
        <taxon>campanulids</taxon>
        <taxon>Asterales</taxon>
        <taxon>Asteraceae</taxon>
        <taxon>Asteroideae</taxon>
        <taxon>Heliantheae alliance</taxon>
        <taxon>Heliantheae</taxon>
        <taxon>Ambrosia</taxon>
    </lineage>
</organism>
<comment type="caution">
    <text evidence="1">The sequence shown here is derived from an EMBL/GenBank/DDBJ whole genome shotgun (WGS) entry which is preliminary data.</text>
</comment>
<dbReference type="AlphaFoldDB" id="A0AAD5CNX7"/>
<reference evidence="1" key="1">
    <citation type="submission" date="2022-06" db="EMBL/GenBank/DDBJ databases">
        <title>Uncovering the hologenomic basis of an extraordinary plant invasion.</title>
        <authorList>
            <person name="Bieker V.C."/>
            <person name="Martin M.D."/>
            <person name="Gilbert T."/>
            <person name="Hodgins K."/>
            <person name="Battlay P."/>
            <person name="Petersen B."/>
            <person name="Wilson J."/>
        </authorList>
    </citation>
    <scope>NUCLEOTIDE SEQUENCE</scope>
    <source>
        <strain evidence="1">AA19_3_7</strain>
        <tissue evidence="1">Leaf</tissue>
    </source>
</reference>
<keyword evidence="2" id="KW-1185">Reference proteome</keyword>